<dbReference type="InterPro" id="IPR056254">
    <property type="entry name" value="At5g58720/SDE5-like_UBA-like"/>
</dbReference>
<dbReference type="InterPro" id="IPR002625">
    <property type="entry name" value="Smr_dom"/>
</dbReference>
<name>A0AAV1DIV3_OLDCO</name>
<dbReference type="SMART" id="SM01162">
    <property type="entry name" value="DUF1771"/>
    <property type="match status" value="1"/>
</dbReference>
<protein>
    <submittedName>
        <fullName evidence="3">OLC1v1006220C1</fullName>
    </submittedName>
</protein>
<evidence type="ECO:0000313" key="4">
    <source>
        <dbReference type="Proteomes" id="UP001161247"/>
    </source>
</evidence>
<evidence type="ECO:0000256" key="1">
    <source>
        <dbReference type="SAM" id="MobiDB-lite"/>
    </source>
</evidence>
<dbReference type="Pfam" id="PF24767">
    <property type="entry name" value="UBA_At5g58720"/>
    <property type="match status" value="1"/>
</dbReference>
<dbReference type="PANTHER" id="PTHR47676:SF1">
    <property type="entry name" value="SMR DOMAIN-CONTAINING PROTEIN"/>
    <property type="match status" value="1"/>
</dbReference>
<dbReference type="PROSITE" id="PS50828">
    <property type="entry name" value="SMR"/>
    <property type="match status" value="1"/>
</dbReference>
<evidence type="ECO:0000259" key="2">
    <source>
        <dbReference type="PROSITE" id="PS50828"/>
    </source>
</evidence>
<feature type="compositionally biased region" description="Basic and acidic residues" evidence="1">
    <location>
        <begin position="257"/>
        <end position="267"/>
    </location>
</feature>
<feature type="region of interest" description="Disordered" evidence="1">
    <location>
        <begin position="1"/>
        <end position="39"/>
    </location>
</feature>
<feature type="region of interest" description="Disordered" evidence="1">
    <location>
        <begin position="241"/>
        <end position="267"/>
    </location>
</feature>
<dbReference type="InterPro" id="IPR013899">
    <property type="entry name" value="DUF1771"/>
</dbReference>
<gene>
    <name evidence="3" type="ORF">OLC1_LOCUS15386</name>
</gene>
<proteinExistence type="predicted"/>
<organism evidence="3 4">
    <name type="scientific">Oldenlandia corymbosa var. corymbosa</name>
    <dbReference type="NCBI Taxonomy" id="529605"/>
    <lineage>
        <taxon>Eukaryota</taxon>
        <taxon>Viridiplantae</taxon>
        <taxon>Streptophyta</taxon>
        <taxon>Embryophyta</taxon>
        <taxon>Tracheophyta</taxon>
        <taxon>Spermatophyta</taxon>
        <taxon>Magnoliopsida</taxon>
        <taxon>eudicotyledons</taxon>
        <taxon>Gunneridae</taxon>
        <taxon>Pentapetalae</taxon>
        <taxon>asterids</taxon>
        <taxon>lamiids</taxon>
        <taxon>Gentianales</taxon>
        <taxon>Rubiaceae</taxon>
        <taxon>Rubioideae</taxon>
        <taxon>Spermacoceae</taxon>
        <taxon>Hedyotis-Oldenlandia complex</taxon>
        <taxon>Oldenlandia</taxon>
    </lineage>
</organism>
<feature type="compositionally biased region" description="Polar residues" evidence="1">
    <location>
        <begin position="243"/>
        <end position="256"/>
    </location>
</feature>
<dbReference type="InterPro" id="IPR036063">
    <property type="entry name" value="Smr_dom_sf"/>
</dbReference>
<reference evidence="3" key="1">
    <citation type="submission" date="2023-03" db="EMBL/GenBank/DDBJ databases">
        <authorList>
            <person name="Julca I."/>
        </authorList>
    </citation>
    <scope>NUCLEOTIDE SEQUENCE</scope>
</reference>
<dbReference type="PANTHER" id="PTHR47676">
    <property type="entry name" value="OS01G0225100 PROTEIN"/>
    <property type="match status" value="1"/>
</dbReference>
<dbReference type="Gene3D" id="3.30.1370.110">
    <property type="match status" value="1"/>
</dbReference>
<accession>A0AAV1DIV3</accession>
<feature type="compositionally biased region" description="Low complexity" evidence="1">
    <location>
        <begin position="86"/>
        <end position="118"/>
    </location>
</feature>
<dbReference type="Pfam" id="PF08590">
    <property type="entry name" value="DUF1771"/>
    <property type="match status" value="1"/>
</dbReference>
<sequence length="517" mass="56155">MRKKRRSRGSKQGGAGAASPPGQPQDMNSGGQNPIDGEKKKLIENLVAAFGSVSFQEAAAALKEAKGDANKAADILAETYLVEESGSTSSSGFWTSSSGSSVGASTSSGSSSSSEASADANVSGNGARNQKCRAKKVVAVAGTVSTMLGKDYVRSVQKRTSLKSKGFNEGSWSEAEQFLWSMLGEESELSMDVVSDVLCGCGYDVQKALNILLELTSSLAMQSQLGKSDANINGDSFDDDFWGSQTDRTSDSASHSSETELRENEGYKEHFGRSHLQVLTGNYTSPAKSPVFDPELSQQVLASLFNMPTPKSAEREPNSMNWSNIVRKMTSLGQGIEASAVETAMEYSSAKGDDYQVLRQNAKQHWESMKLCYTKAASAFSNGNKDYATYMSEQGRKHNMIARESEEKASRDIFESRNKGIENVITIDLHGQHVKQAMRLLKLHLLFGAYVRSVRSFRVITGCGSHGLGKSKLKQSVVNLLEREGITWAEENRGSLLVRLDQQKEFSFLDSDDECDD</sequence>
<feature type="region of interest" description="Disordered" evidence="1">
    <location>
        <begin position="86"/>
        <end position="127"/>
    </location>
</feature>
<dbReference type="Proteomes" id="UP001161247">
    <property type="component" value="Chromosome 5"/>
</dbReference>
<dbReference type="AlphaFoldDB" id="A0AAV1DIV3"/>
<dbReference type="SUPFAM" id="SSF160443">
    <property type="entry name" value="SMR domain-like"/>
    <property type="match status" value="1"/>
</dbReference>
<dbReference type="Pfam" id="PF01713">
    <property type="entry name" value="Smr"/>
    <property type="match status" value="1"/>
</dbReference>
<dbReference type="InterPro" id="IPR055319">
    <property type="entry name" value="At5g58720-like"/>
</dbReference>
<dbReference type="EMBL" id="OX459122">
    <property type="protein sequence ID" value="CAI9106965.1"/>
    <property type="molecule type" value="Genomic_DNA"/>
</dbReference>
<evidence type="ECO:0000313" key="3">
    <source>
        <dbReference type="EMBL" id="CAI9106965.1"/>
    </source>
</evidence>
<feature type="domain" description="Smr" evidence="2">
    <location>
        <begin position="427"/>
        <end position="501"/>
    </location>
</feature>
<keyword evidence="4" id="KW-1185">Reference proteome</keyword>
<dbReference type="SMART" id="SM00463">
    <property type="entry name" value="SMR"/>
    <property type="match status" value="1"/>
</dbReference>